<dbReference type="InterPro" id="IPR005467">
    <property type="entry name" value="His_kinase_dom"/>
</dbReference>
<dbReference type="PANTHER" id="PTHR43065">
    <property type="entry name" value="SENSOR HISTIDINE KINASE"/>
    <property type="match status" value="1"/>
</dbReference>
<organism evidence="6 7">
    <name type="scientific">Mastigocoleus testarum BC008</name>
    <dbReference type="NCBI Taxonomy" id="371196"/>
    <lineage>
        <taxon>Bacteria</taxon>
        <taxon>Bacillati</taxon>
        <taxon>Cyanobacteriota</taxon>
        <taxon>Cyanophyceae</taxon>
        <taxon>Nostocales</taxon>
        <taxon>Hapalosiphonaceae</taxon>
        <taxon>Mastigocoleus</taxon>
    </lineage>
</organism>
<dbReference type="RefSeq" id="WP_027844823.1">
    <property type="nucleotide sequence ID" value="NZ_LMTZ01000102.1"/>
</dbReference>
<dbReference type="OrthoDB" id="474548at2"/>
<feature type="domain" description="Phytochrome chromophore attachment site" evidence="4">
    <location>
        <begin position="225"/>
        <end position="363"/>
    </location>
</feature>
<feature type="domain" description="Histidine kinase" evidence="5">
    <location>
        <begin position="710"/>
        <end position="936"/>
    </location>
</feature>
<evidence type="ECO:0000256" key="2">
    <source>
        <dbReference type="ARBA" id="ARBA00022777"/>
    </source>
</evidence>
<dbReference type="Proteomes" id="UP000053372">
    <property type="component" value="Unassembled WGS sequence"/>
</dbReference>
<evidence type="ECO:0000256" key="3">
    <source>
        <dbReference type="SAM" id="Coils"/>
    </source>
</evidence>
<dbReference type="SMART" id="SM00387">
    <property type="entry name" value="HATPase_c"/>
    <property type="match status" value="1"/>
</dbReference>
<dbReference type="InterPro" id="IPR003594">
    <property type="entry name" value="HATPase_dom"/>
</dbReference>
<feature type="coiled-coil region" evidence="3">
    <location>
        <begin position="12"/>
        <end position="39"/>
    </location>
</feature>
<dbReference type="SUPFAM" id="SSF55781">
    <property type="entry name" value="GAF domain-like"/>
    <property type="match status" value="4"/>
</dbReference>
<evidence type="ECO:0000313" key="6">
    <source>
        <dbReference type="EMBL" id="KST65909.1"/>
    </source>
</evidence>
<dbReference type="InterPro" id="IPR029016">
    <property type="entry name" value="GAF-like_dom_sf"/>
</dbReference>
<reference evidence="6 7" key="1">
    <citation type="journal article" date="2015" name="Genome Announc.">
        <title>Draft Genome of the Euendolithic (true boring) Cyanobacterium Mastigocoleus testarum strain BC008.</title>
        <authorList>
            <person name="Guida B.S."/>
            <person name="Garcia-Pichel F."/>
        </authorList>
    </citation>
    <scope>NUCLEOTIDE SEQUENCE [LARGE SCALE GENOMIC DNA]</scope>
    <source>
        <strain evidence="6 7">BC008</strain>
    </source>
</reference>
<dbReference type="InterPro" id="IPR003018">
    <property type="entry name" value="GAF"/>
</dbReference>
<protein>
    <recommendedName>
        <fullName evidence="8">ATPase</fullName>
    </recommendedName>
</protein>
<feature type="domain" description="Phytochrome chromophore attachment site" evidence="4">
    <location>
        <begin position="570"/>
        <end position="708"/>
    </location>
</feature>
<dbReference type="Gene3D" id="3.30.450.40">
    <property type="match status" value="5"/>
</dbReference>
<feature type="domain" description="Phytochrome chromophore attachment site" evidence="4">
    <location>
        <begin position="44"/>
        <end position="182"/>
    </location>
</feature>
<dbReference type="Gene3D" id="3.30.565.10">
    <property type="entry name" value="Histidine kinase-like ATPase, C-terminal domain"/>
    <property type="match status" value="1"/>
</dbReference>
<dbReference type="PROSITE" id="PS50109">
    <property type="entry name" value="HIS_KIN"/>
    <property type="match status" value="1"/>
</dbReference>
<feature type="domain" description="Phytochrome chromophore attachment site" evidence="4">
    <location>
        <begin position="399"/>
        <end position="534"/>
    </location>
</feature>
<dbReference type="SUPFAM" id="SSF55874">
    <property type="entry name" value="ATPase domain of HSP90 chaperone/DNA topoisomerase II/histidine kinase"/>
    <property type="match status" value="1"/>
</dbReference>
<dbReference type="AlphaFoldDB" id="A0A0V7ZMI8"/>
<sequence length="940" mass="108131">MQAYPNNSTKVEKNLNFSVAQLKEQLEQQKALARVIQRIRKSLDLDTIFQTTVKEVRNLLDCDRTAVFRFYPQNNWEGEFVSESVASGWDSVIEAKVQDHCFGEQFAAHYFQGRCQAVADIYSAGLSKCHAEILARFQVRANLVVPLLRENELWGLLCVHQCSDTREWKKSEVEFVKLISEHLTVAIQQAEHLNKVKSQGTKLVQGAQRDEVIAQIIEKIRLSLDIDSIFQTTTQDVRELLQADRVAIFQFNPDWSGDFVSESFARGFNALVGVQPTVHDTYLQKTQGGRYVRNQTFSVDDIYQAGLTDCHITLLEQFGAKAFSTAPIFQGDKLWGIIAAYQNTSSRLWLQYEIDLLARVGTQIGVALRHHELLTRTRHQVEQQKVLTNALIRIRKSLDLDTIFQVTVAEVRQMLKADRVAIFRFDPQKDYQGKFIYENVAEGFNSVFTEKYYNYCFEESHHTGEIESFVDIEKVNLKEQRYAQILAKLQVKASLLVPLFKQGKLWGLLCIHQCTNTRDWESEEVESVKQIADNLAVALQHNELLVEAQNQAQQQKDLTSAIVQIRQYLDLDSIFKTTVKEVRQLLKADRAGIFRFDADNNWEGEFIYEDVAEGLSSAVAEKVYDHCFSENFAPLYRQGRVNAIADIYQQDFKDCYIQILERFQVRANIVAPLLKEGELWGLLCIHECSGPREWEFFEIEFVSQIADQLTVTFKHDAYLKKVQSNLDFINDNLPKTLDSMENEVDRISQIMMSLRNFCRPNQAELTSVDIHQSLDNTLLTLEHRLKRSEDFPGIKVIKKYAQLPLIEGYSSQLNQVFMSIFNNNVDSLEKKFKAIQQKYQNLSTDCPQIPLYIWIKTQEKDDKIRIEITDNGLGIAESLREYIFDSSLNSESDTRNIEKGLPISHQIINEKHNGQMTCSSKPRQGTEFMVEIPVKQAGSS</sequence>
<keyword evidence="2" id="KW-0418">Kinase</keyword>
<comment type="similarity">
    <text evidence="1">In the N-terminal section; belongs to the phytochrome family.</text>
</comment>
<dbReference type="GO" id="GO:0016301">
    <property type="term" value="F:kinase activity"/>
    <property type="evidence" value="ECO:0007669"/>
    <property type="project" value="UniProtKB-KW"/>
</dbReference>
<accession>A0A0V7ZMI8</accession>
<evidence type="ECO:0008006" key="8">
    <source>
        <dbReference type="Google" id="ProtNLM"/>
    </source>
</evidence>
<feature type="coiled-coil region" evidence="3">
    <location>
        <begin position="818"/>
        <end position="845"/>
    </location>
</feature>
<dbReference type="PANTHER" id="PTHR43065:SF48">
    <property type="entry name" value="HISTIDINE KINASE"/>
    <property type="match status" value="1"/>
</dbReference>
<dbReference type="Pfam" id="PF02518">
    <property type="entry name" value="HATPase_c"/>
    <property type="match status" value="1"/>
</dbReference>
<evidence type="ECO:0000313" key="7">
    <source>
        <dbReference type="Proteomes" id="UP000053372"/>
    </source>
</evidence>
<gene>
    <name evidence="6" type="ORF">BC008_23335</name>
</gene>
<keyword evidence="2" id="KW-0808">Transferase</keyword>
<proteinExistence type="inferred from homology"/>
<evidence type="ECO:0000259" key="4">
    <source>
        <dbReference type="PROSITE" id="PS50046"/>
    </source>
</evidence>
<dbReference type="PROSITE" id="PS50046">
    <property type="entry name" value="PHYTOCHROME_2"/>
    <property type="match status" value="4"/>
</dbReference>
<name>A0A0V7ZMI8_9CYAN</name>
<dbReference type="InterPro" id="IPR016132">
    <property type="entry name" value="Phyto_chromo_attachment"/>
</dbReference>
<dbReference type="SMART" id="SM00065">
    <property type="entry name" value="GAF"/>
    <property type="match status" value="4"/>
</dbReference>
<evidence type="ECO:0000259" key="5">
    <source>
        <dbReference type="PROSITE" id="PS50109"/>
    </source>
</evidence>
<dbReference type="InterPro" id="IPR036890">
    <property type="entry name" value="HATPase_C_sf"/>
</dbReference>
<evidence type="ECO:0000256" key="1">
    <source>
        <dbReference type="ARBA" id="ARBA00006402"/>
    </source>
</evidence>
<keyword evidence="7" id="KW-1185">Reference proteome</keyword>
<keyword evidence="3" id="KW-0175">Coiled coil</keyword>
<dbReference type="EMBL" id="LMTZ01000102">
    <property type="protein sequence ID" value="KST65909.1"/>
    <property type="molecule type" value="Genomic_DNA"/>
</dbReference>
<dbReference type="Pfam" id="PF01590">
    <property type="entry name" value="GAF"/>
    <property type="match status" value="4"/>
</dbReference>
<comment type="caution">
    <text evidence="6">The sequence shown here is derived from an EMBL/GenBank/DDBJ whole genome shotgun (WGS) entry which is preliminary data.</text>
</comment>